<gene>
    <name evidence="2" type="ORF">SAMN04487752_2695</name>
</gene>
<organism evidence="2 3">
    <name type="scientific">Carnobacterium viridans</name>
    <dbReference type="NCBI Taxonomy" id="174587"/>
    <lineage>
        <taxon>Bacteria</taxon>
        <taxon>Bacillati</taxon>
        <taxon>Bacillota</taxon>
        <taxon>Bacilli</taxon>
        <taxon>Lactobacillales</taxon>
        <taxon>Carnobacteriaceae</taxon>
        <taxon>Carnobacterium</taxon>
    </lineage>
</organism>
<sequence>MSKETVSNLLTYILFLVLVIGFAFMLIENTRLTVVNHRLESELVDSQNLANGYEWQLEQINSSNGWGGDE</sequence>
<evidence type="ECO:0000313" key="3">
    <source>
        <dbReference type="Proteomes" id="UP000199481"/>
    </source>
</evidence>
<dbReference type="AlphaFoldDB" id="A0A1H1BQI8"/>
<feature type="transmembrane region" description="Helical" evidence="1">
    <location>
        <begin position="6"/>
        <end position="27"/>
    </location>
</feature>
<reference evidence="3" key="1">
    <citation type="submission" date="2016-10" db="EMBL/GenBank/DDBJ databases">
        <authorList>
            <person name="Varghese N."/>
            <person name="Submissions S."/>
        </authorList>
    </citation>
    <scope>NUCLEOTIDE SEQUENCE [LARGE SCALE GENOMIC DNA]</scope>
    <source>
        <strain evidence="3">MPL-11</strain>
    </source>
</reference>
<keyword evidence="1" id="KW-1133">Transmembrane helix</keyword>
<keyword evidence="1" id="KW-0472">Membrane</keyword>
<evidence type="ECO:0000313" key="2">
    <source>
        <dbReference type="EMBL" id="SDQ54255.1"/>
    </source>
</evidence>
<keyword evidence="1" id="KW-0812">Transmembrane</keyword>
<dbReference type="Proteomes" id="UP000199481">
    <property type="component" value="Unassembled WGS sequence"/>
</dbReference>
<protein>
    <submittedName>
        <fullName evidence="2">Uncharacterized protein</fullName>
    </submittedName>
</protein>
<dbReference type="RefSeq" id="WP_089978548.1">
    <property type="nucleotide sequence ID" value="NZ_CP084916.1"/>
</dbReference>
<accession>A0A1H1BQI8</accession>
<dbReference type="OrthoDB" id="9918234at2"/>
<dbReference type="EMBL" id="FNJW01000008">
    <property type="protein sequence ID" value="SDQ54255.1"/>
    <property type="molecule type" value="Genomic_DNA"/>
</dbReference>
<evidence type="ECO:0000256" key="1">
    <source>
        <dbReference type="SAM" id="Phobius"/>
    </source>
</evidence>
<name>A0A1H1BQI8_9LACT</name>
<proteinExistence type="predicted"/>
<keyword evidence="3" id="KW-1185">Reference proteome</keyword>